<dbReference type="Proteomes" id="UP000321570">
    <property type="component" value="Unassembled WGS sequence"/>
</dbReference>
<accession>A0A564YPA2</accession>
<reference evidence="2 3" key="1">
    <citation type="submission" date="2019-07" db="EMBL/GenBank/DDBJ databases">
        <authorList>
            <person name="Jastrzebski P J."/>
            <person name="Paukszto L."/>
            <person name="Jastrzebski P J."/>
        </authorList>
    </citation>
    <scope>NUCLEOTIDE SEQUENCE [LARGE SCALE GENOMIC DNA]</scope>
    <source>
        <strain evidence="2 3">WMS-il1</strain>
    </source>
</reference>
<proteinExistence type="predicted"/>
<sequence>MQCSVPNIRSERSEPKERKRTGLGKRELNYAKKAKSYTRQFLDGCSSKTGLEIPYGSTNGKKKQIGAASIT</sequence>
<feature type="region of interest" description="Disordered" evidence="1">
    <location>
        <begin position="52"/>
        <end position="71"/>
    </location>
</feature>
<protein>
    <submittedName>
        <fullName evidence="2">Uncharacterized protein</fullName>
    </submittedName>
</protein>
<dbReference type="AlphaFoldDB" id="A0A564YPA2"/>
<evidence type="ECO:0000313" key="3">
    <source>
        <dbReference type="Proteomes" id="UP000321570"/>
    </source>
</evidence>
<name>A0A564YPA2_HYMDI</name>
<keyword evidence="3" id="KW-1185">Reference proteome</keyword>
<gene>
    <name evidence="2" type="ORF">WMSIL1_LOCUS7748</name>
</gene>
<evidence type="ECO:0000313" key="2">
    <source>
        <dbReference type="EMBL" id="VUZ48374.1"/>
    </source>
</evidence>
<evidence type="ECO:0000256" key="1">
    <source>
        <dbReference type="SAM" id="MobiDB-lite"/>
    </source>
</evidence>
<dbReference type="EMBL" id="CABIJS010000288">
    <property type="protein sequence ID" value="VUZ48374.1"/>
    <property type="molecule type" value="Genomic_DNA"/>
</dbReference>
<feature type="region of interest" description="Disordered" evidence="1">
    <location>
        <begin position="1"/>
        <end position="26"/>
    </location>
</feature>
<organism evidence="2 3">
    <name type="scientific">Hymenolepis diminuta</name>
    <name type="common">Rat tapeworm</name>
    <dbReference type="NCBI Taxonomy" id="6216"/>
    <lineage>
        <taxon>Eukaryota</taxon>
        <taxon>Metazoa</taxon>
        <taxon>Spiralia</taxon>
        <taxon>Lophotrochozoa</taxon>
        <taxon>Platyhelminthes</taxon>
        <taxon>Cestoda</taxon>
        <taxon>Eucestoda</taxon>
        <taxon>Cyclophyllidea</taxon>
        <taxon>Hymenolepididae</taxon>
        <taxon>Hymenolepis</taxon>
    </lineage>
</organism>